<dbReference type="Pfam" id="PF21730">
    <property type="entry name" value="Vma22_CCDC115"/>
    <property type="match status" value="1"/>
</dbReference>
<comment type="caution">
    <text evidence="4">The sequence shown here is derived from an EMBL/GenBank/DDBJ whole genome shotgun (WGS) entry which is preliminary data.</text>
</comment>
<dbReference type="GeneID" id="63720447"/>
<dbReference type="STRING" id="98403.A0A151GFG1"/>
<reference evidence="4 5" key="1">
    <citation type="journal article" date="2016" name="Sci. Rep.">
        <title>Insights into Adaptations to a Near-Obligate Nematode Endoparasitic Lifestyle from the Finished Genome of Drechmeria coniospora.</title>
        <authorList>
            <person name="Zhang L."/>
            <person name="Zhou Z."/>
            <person name="Guo Q."/>
            <person name="Fokkens L."/>
            <person name="Miskei M."/>
            <person name="Pocsi I."/>
            <person name="Zhang W."/>
            <person name="Chen M."/>
            <person name="Wang L."/>
            <person name="Sun Y."/>
            <person name="Donzelli B.G."/>
            <person name="Gibson D.M."/>
            <person name="Nelson D.R."/>
            <person name="Luo J.G."/>
            <person name="Rep M."/>
            <person name="Liu H."/>
            <person name="Yang S."/>
            <person name="Wang J."/>
            <person name="Krasnoff S.B."/>
            <person name="Xu Y."/>
            <person name="Molnar I."/>
            <person name="Lin M."/>
        </authorList>
    </citation>
    <scope>NUCLEOTIDE SEQUENCE [LARGE SCALE GENOMIC DNA]</scope>
    <source>
        <strain evidence="4 5">ARSEF 6962</strain>
    </source>
</reference>
<dbReference type="PANTHER" id="PTHR31996">
    <property type="entry name" value="COILED-COIL DOMAIN-CONTAINING PROTEIN 115"/>
    <property type="match status" value="1"/>
</dbReference>
<dbReference type="AlphaFoldDB" id="A0A151GFG1"/>
<keyword evidence="2" id="KW-0175">Coiled coil</keyword>
<feature type="compositionally biased region" description="Basic and acidic residues" evidence="3">
    <location>
        <begin position="90"/>
        <end position="112"/>
    </location>
</feature>
<evidence type="ECO:0000256" key="3">
    <source>
        <dbReference type="SAM" id="MobiDB-lite"/>
    </source>
</evidence>
<organism evidence="4 5">
    <name type="scientific">Drechmeria coniospora</name>
    <name type="common">Nematophagous fungus</name>
    <name type="synonym">Meria coniospora</name>
    <dbReference type="NCBI Taxonomy" id="98403"/>
    <lineage>
        <taxon>Eukaryota</taxon>
        <taxon>Fungi</taxon>
        <taxon>Dikarya</taxon>
        <taxon>Ascomycota</taxon>
        <taxon>Pezizomycotina</taxon>
        <taxon>Sordariomycetes</taxon>
        <taxon>Hypocreomycetidae</taxon>
        <taxon>Hypocreales</taxon>
        <taxon>Ophiocordycipitaceae</taxon>
        <taxon>Drechmeria</taxon>
    </lineage>
</organism>
<dbReference type="GO" id="GO:1990871">
    <property type="term" value="C:Vma12-Vma22 assembly complex"/>
    <property type="evidence" value="ECO:0007669"/>
    <property type="project" value="TreeGrafter"/>
</dbReference>
<dbReference type="RefSeq" id="XP_040655192.1">
    <property type="nucleotide sequence ID" value="XM_040805088.1"/>
</dbReference>
<evidence type="ECO:0000313" key="5">
    <source>
        <dbReference type="Proteomes" id="UP000076580"/>
    </source>
</evidence>
<dbReference type="EMBL" id="LAYC01000003">
    <property type="protein sequence ID" value="KYK55840.1"/>
    <property type="molecule type" value="Genomic_DNA"/>
</dbReference>
<dbReference type="GO" id="GO:0051082">
    <property type="term" value="F:unfolded protein binding"/>
    <property type="evidence" value="ECO:0007669"/>
    <property type="project" value="TreeGrafter"/>
</dbReference>
<gene>
    <name evidence="4" type="ORF">DCS_07804</name>
</gene>
<dbReference type="OrthoDB" id="408631at2759"/>
<feature type="region of interest" description="Disordered" evidence="3">
    <location>
        <begin position="183"/>
        <end position="212"/>
    </location>
</feature>
<dbReference type="InParanoid" id="A0A151GFG1"/>
<feature type="region of interest" description="Disordered" evidence="3">
    <location>
        <begin position="78"/>
        <end position="133"/>
    </location>
</feature>
<accession>A0A151GFG1</accession>
<feature type="coiled-coil region" evidence="2">
    <location>
        <begin position="8"/>
        <end position="35"/>
    </location>
</feature>
<evidence type="ECO:0000313" key="4">
    <source>
        <dbReference type="EMBL" id="KYK55840.1"/>
    </source>
</evidence>
<protein>
    <recommendedName>
        <fullName evidence="1">Vacuolar ATPase assembly protein VMA22</fullName>
    </recommendedName>
</protein>
<dbReference type="GO" id="GO:0070072">
    <property type="term" value="P:vacuolar proton-transporting V-type ATPase complex assembly"/>
    <property type="evidence" value="ECO:0007669"/>
    <property type="project" value="InterPro"/>
</dbReference>
<evidence type="ECO:0000256" key="2">
    <source>
        <dbReference type="SAM" id="Coils"/>
    </source>
</evidence>
<dbReference type="PANTHER" id="PTHR31996:SF2">
    <property type="entry name" value="COILED-COIL DOMAIN-CONTAINING PROTEIN 115"/>
    <property type="match status" value="1"/>
</dbReference>
<dbReference type="Proteomes" id="UP000076580">
    <property type="component" value="Chromosome 03"/>
</dbReference>
<dbReference type="InterPro" id="IPR040357">
    <property type="entry name" value="Vma22/CCDC115"/>
</dbReference>
<feature type="compositionally biased region" description="Basic and acidic residues" evidence="3">
    <location>
        <begin position="189"/>
        <end position="212"/>
    </location>
</feature>
<name>A0A151GFG1_DRECN</name>
<sequence length="212" mass="23895">MSGEQHTIDELLRRYLKLLDEYTHLRQELQGLQAAVFQQLARANFSAERGLRYGMDQYDARMQAQRVLRIQAGDHGPTSFSVELPASQPECEKTPGLEHKSEAAEIDDSRPEESDDDTTPKQPPPGSQDPLRWFGVLVPQPLRAAQSLSIEAVERVLPRLASIEAELLAVEIEVKRARKRRAKAAAAAERSKLEHDSSEARRTRFTETVDAR</sequence>
<keyword evidence="5" id="KW-1185">Reference proteome</keyword>
<evidence type="ECO:0000256" key="1">
    <source>
        <dbReference type="ARBA" id="ARBA00093634"/>
    </source>
</evidence>
<proteinExistence type="predicted"/>